<comment type="caution">
    <text evidence="1">The sequence shown here is derived from an EMBL/GenBank/DDBJ whole genome shotgun (WGS) entry which is preliminary data.</text>
</comment>
<gene>
    <name evidence="1" type="ORF">FAEPRAM212_00462</name>
</gene>
<evidence type="ECO:0000313" key="2">
    <source>
        <dbReference type="Proteomes" id="UP000005945"/>
    </source>
</evidence>
<dbReference type="HOGENOM" id="CLU_2915710_0_0_9"/>
<accession>A8S7F4</accession>
<dbReference type="AlphaFoldDB" id="A8S7F4"/>
<reference evidence="1 2" key="2">
    <citation type="submission" date="2007-09" db="EMBL/GenBank/DDBJ databases">
        <authorList>
            <person name="Fulton L."/>
            <person name="Clifton S."/>
            <person name="Fulton B."/>
            <person name="Xu J."/>
            <person name="Minx P."/>
            <person name="Pepin K.H."/>
            <person name="Johnson M."/>
            <person name="Thiruvilangam P."/>
            <person name="Bhonagiri V."/>
            <person name="Nash W.E."/>
            <person name="Mardis E.R."/>
            <person name="Wilson R.K."/>
        </authorList>
    </citation>
    <scope>NUCLEOTIDE SEQUENCE [LARGE SCALE GENOMIC DNA]</scope>
    <source>
        <strain evidence="1 2">M21/2</strain>
    </source>
</reference>
<reference evidence="1 2" key="1">
    <citation type="submission" date="2007-09" db="EMBL/GenBank/DDBJ databases">
        <title>Draft genome sequence of Faecalibacterium prausnitzii M21/2.</title>
        <authorList>
            <person name="Sudarsanam P."/>
            <person name="Ley R."/>
            <person name="Guruge J."/>
            <person name="Turnbaugh P.J."/>
            <person name="Mahowald M."/>
            <person name="Liep D."/>
            <person name="Gordon J."/>
        </authorList>
    </citation>
    <scope>NUCLEOTIDE SEQUENCE [LARGE SCALE GENOMIC DNA]</scope>
    <source>
        <strain evidence="1 2">M21/2</strain>
    </source>
</reference>
<proteinExistence type="predicted"/>
<evidence type="ECO:0000313" key="1">
    <source>
        <dbReference type="EMBL" id="EDP22682.1"/>
    </source>
</evidence>
<name>A8S7F4_9FIRM</name>
<sequence>MCTSRIQGRIIKSSGNTRAFLRKGSEYVIIVLSLKSDRKVLHIRQAVGSHFRKEVRTCLLL</sequence>
<dbReference type="Proteomes" id="UP000005945">
    <property type="component" value="Unassembled WGS sequence"/>
</dbReference>
<protein>
    <submittedName>
        <fullName evidence="1">Uncharacterized protein</fullName>
    </submittedName>
</protein>
<dbReference type="EMBL" id="ABED02000017">
    <property type="protein sequence ID" value="EDP22682.1"/>
    <property type="molecule type" value="Genomic_DNA"/>
</dbReference>
<organism evidence="1 2">
    <name type="scientific">Faecalibacterium prausnitzii M21/2</name>
    <dbReference type="NCBI Taxonomy" id="411485"/>
    <lineage>
        <taxon>Bacteria</taxon>
        <taxon>Bacillati</taxon>
        <taxon>Bacillota</taxon>
        <taxon>Clostridia</taxon>
        <taxon>Eubacteriales</taxon>
        <taxon>Oscillospiraceae</taxon>
        <taxon>Faecalibacterium</taxon>
    </lineage>
</organism>